<protein>
    <submittedName>
        <fullName evidence="1">Uncharacterized protein</fullName>
    </submittedName>
</protein>
<evidence type="ECO:0000313" key="1">
    <source>
        <dbReference type="EMBL" id="TCJ18116.1"/>
    </source>
</evidence>
<evidence type="ECO:0000313" key="2">
    <source>
        <dbReference type="Proteomes" id="UP000295244"/>
    </source>
</evidence>
<keyword evidence="2" id="KW-1185">Reference proteome</keyword>
<comment type="caution">
    <text evidence="1">The sequence shown here is derived from an EMBL/GenBank/DDBJ whole genome shotgun (WGS) entry which is preliminary data.</text>
</comment>
<sequence length="80" mass="9048">MRKRLRYLRSDTVMVPVGGGEEVYLWSLPACCREAVKDAIRGGSGRLAELRCGCGRRWRVASSLDELVLERFETLEKSMA</sequence>
<gene>
    <name evidence="1" type="ORF">E0L93_06785</name>
</gene>
<accession>A0A4R1BL98</accession>
<dbReference type="AlphaFoldDB" id="A0A4R1BL98"/>
<name>A0A4R1BL98_9ACTN</name>
<proteinExistence type="predicted"/>
<dbReference type="Proteomes" id="UP000295244">
    <property type="component" value="Unassembled WGS sequence"/>
</dbReference>
<dbReference type="RefSeq" id="WP_132690269.1">
    <property type="nucleotide sequence ID" value="NZ_SKBU01000013.1"/>
</dbReference>
<dbReference type="OrthoDB" id="5245066at2"/>
<reference evidence="1 2" key="1">
    <citation type="submission" date="2019-03" db="EMBL/GenBank/DDBJ databases">
        <title>Whole genome sequence of a novel Rubrobacter taiwanensis strain, isolated from Yellowstone National Park.</title>
        <authorList>
            <person name="Freed S."/>
            <person name="Ramaley R.F."/>
            <person name="Kyndt J.A."/>
        </authorList>
    </citation>
    <scope>NUCLEOTIDE SEQUENCE [LARGE SCALE GENOMIC DNA]</scope>
    <source>
        <strain evidence="1 2">Yellowstone</strain>
    </source>
</reference>
<dbReference type="EMBL" id="SKBU01000013">
    <property type="protein sequence ID" value="TCJ18116.1"/>
    <property type="molecule type" value="Genomic_DNA"/>
</dbReference>
<organism evidence="1 2">
    <name type="scientific">Rubrobacter taiwanensis</name>
    <dbReference type="NCBI Taxonomy" id="185139"/>
    <lineage>
        <taxon>Bacteria</taxon>
        <taxon>Bacillati</taxon>
        <taxon>Actinomycetota</taxon>
        <taxon>Rubrobacteria</taxon>
        <taxon>Rubrobacterales</taxon>
        <taxon>Rubrobacteraceae</taxon>
        <taxon>Rubrobacter</taxon>
    </lineage>
</organism>